<keyword evidence="5 7" id="KW-0472">Membrane</keyword>
<keyword evidence="11" id="KW-1185">Reference proteome</keyword>
<dbReference type="Proteomes" id="UP000550707">
    <property type="component" value="Unassembled WGS sequence"/>
</dbReference>
<dbReference type="EMBL" id="JACASF010000012">
    <property type="protein sequence ID" value="KAF6444181.1"/>
    <property type="molecule type" value="Genomic_DNA"/>
</dbReference>
<dbReference type="PANTHER" id="PTHR22883:SF22">
    <property type="entry name" value="PALMITOYLTRANSFERASE ZDHHC11-RELATED"/>
    <property type="match status" value="1"/>
</dbReference>
<evidence type="ECO:0000256" key="2">
    <source>
        <dbReference type="ARBA" id="ARBA00022679"/>
    </source>
</evidence>
<dbReference type="GO" id="GO:0006612">
    <property type="term" value="P:protein targeting to membrane"/>
    <property type="evidence" value="ECO:0007669"/>
    <property type="project" value="TreeGrafter"/>
</dbReference>
<gene>
    <name evidence="10" type="ORF">HJG59_008492</name>
</gene>
<keyword evidence="3 7" id="KW-0812">Transmembrane</keyword>
<comment type="caution">
    <text evidence="10">The sequence shown here is derived from an EMBL/GenBank/DDBJ whole genome shotgun (WGS) entry which is preliminary data.</text>
</comment>
<dbReference type="GO" id="GO:0005783">
    <property type="term" value="C:endoplasmic reticulum"/>
    <property type="evidence" value="ECO:0007669"/>
    <property type="project" value="TreeGrafter"/>
</dbReference>
<dbReference type="PROSITE" id="PS50216">
    <property type="entry name" value="DHHC"/>
    <property type="match status" value="1"/>
</dbReference>
<evidence type="ECO:0000313" key="11">
    <source>
        <dbReference type="Proteomes" id="UP000550707"/>
    </source>
</evidence>
<accession>A0A7J8F9C8</accession>
<evidence type="ECO:0000256" key="8">
    <source>
        <dbReference type="SAM" id="MobiDB-lite"/>
    </source>
</evidence>
<name>A0A7J8F9C8_MOLMO</name>
<evidence type="ECO:0000256" key="3">
    <source>
        <dbReference type="ARBA" id="ARBA00022692"/>
    </source>
</evidence>
<keyword evidence="2 7" id="KW-0808">Transferase</keyword>
<comment type="domain">
    <text evidence="7">The DHHC domain is required for palmitoyltransferase activity.</text>
</comment>
<feature type="transmembrane region" description="Helical" evidence="7">
    <location>
        <begin position="289"/>
        <end position="310"/>
    </location>
</feature>
<dbReference type="GO" id="GO:0005794">
    <property type="term" value="C:Golgi apparatus"/>
    <property type="evidence" value="ECO:0007669"/>
    <property type="project" value="TreeGrafter"/>
</dbReference>
<dbReference type="AlphaFoldDB" id="A0A7J8F9C8"/>
<feature type="transmembrane region" description="Helical" evidence="7">
    <location>
        <begin position="124"/>
        <end position="147"/>
    </location>
</feature>
<dbReference type="InterPro" id="IPR039859">
    <property type="entry name" value="PFA4/ZDH16/20/ERF2-like"/>
</dbReference>
<reference evidence="10 11" key="1">
    <citation type="journal article" date="2020" name="Nature">
        <title>Six reference-quality genomes reveal evolution of bat adaptations.</title>
        <authorList>
            <person name="Jebb D."/>
            <person name="Huang Z."/>
            <person name="Pippel M."/>
            <person name="Hughes G.M."/>
            <person name="Lavrichenko K."/>
            <person name="Devanna P."/>
            <person name="Winkler S."/>
            <person name="Jermiin L.S."/>
            <person name="Skirmuntt E.C."/>
            <person name="Katzourakis A."/>
            <person name="Burkitt-Gray L."/>
            <person name="Ray D.A."/>
            <person name="Sullivan K.A.M."/>
            <person name="Roscito J.G."/>
            <person name="Kirilenko B.M."/>
            <person name="Davalos L.M."/>
            <person name="Corthals A.P."/>
            <person name="Power M.L."/>
            <person name="Jones G."/>
            <person name="Ransome R.D."/>
            <person name="Dechmann D.K.N."/>
            <person name="Locatelli A.G."/>
            <person name="Puechmaille S.J."/>
            <person name="Fedrigo O."/>
            <person name="Jarvis E.D."/>
            <person name="Hiller M."/>
            <person name="Vernes S.C."/>
            <person name="Myers E.W."/>
            <person name="Teeling E.C."/>
        </authorList>
    </citation>
    <scope>NUCLEOTIDE SEQUENCE [LARGE SCALE GENOMIC DNA]</scope>
    <source>
        <strain evidence="10">MMolMol1</strain>
        <tissue evidence="10">Muscle</tissue>
    </source>
</reference>
<dbReference type="PANTHER" id="PTHR22883">
    <property type="entry name" value="ZINC FINGER DHHC DOMAIN CONTAINING PROTEIN"/>
    <property type="match status" value="1"/>
</dbReference>
<comment type="catalytic activity">
    <reaction evidence="7">
        <text>L-cysteinyl-[protein] + hexadecanoyl-CoA = S-hexadecanoyl-L-cysteinyl-[protein] + CoA</text>
        <dbReference type="Rhea" id="RHEA:36683"/>
        <dbReference type="Rhea" id="RHEA-COMP:10131"/>
        <dbReference type="Rhea" id="RHEA-COMP:11032"/>
        <dbReference type="ChEBI" id="CHEBI:29950"/>
        <dbReference type="ChEBI" id="CHEBI:57287"/>
        <dbReference type="ChEBI" id="CHEBI:57379"/>
        <dbReference type="ChEBI" id="CHEBI:74151"/>
        <dbReference type="EC" id="2.3.1.225"/>
    </reaction>
</comment>
<evidence type="ECO:0000256" key="4">
    <source>
        <dbReference type="ARBA" id="ARBA00022989"/>
    </source>
</evidence>
<dbReference type="GO" id="GO:0019706">
    <property type="term" value="F:protein-cysteine S-palmitoyltransferase activity"/>
    <property type="evidence" value="ECO:0007669"/>
    <property type="project" value="UniProtKB-EC"/>
</dbReference>
<comment type="similarity">
    <text evidence="7">Belongs to the DHHC palmitoyltransferase family.</text>
</comment>
<feature type="region of interest" description="Disordered" evidence="8">
    <location>
        <begin position="1"/>
        <end position="33"/>
    </location>
</feature>
<feature type="transmembrane region" description="Helical" evidence="7">
    <location>
        <begin position="97"/>
        <end position="118"/>
    </location>
</feature>
<evidence type="ECO:0000313" key="10">
    <source>
        <dbReference type="EMBL" id="KAF6444181.1"/>
    </source>
</evidence>
<dbReference type="Pfam" id="PF01529">
    <property type="entry name" value="DHHC"/>
    <property type="match status" value="1"/>
</dbReference>
<protein>
    <recommendedName>
        <fullName evidence="7">Palmitoyltransferase</fullName>
        <ecNumber evidence="7">2.3.1.225</ecNumber>
    </recommendedName>
</protein>
<keyword evidence="4 7" id="KW-1133">Transmembrane helix</keyword>
<evidence type="ECO:0000256" key="5">
    <source>
        <dbReference type="ARBA" id="ARBA00023136"/>
    </source>
</evidence>
<evidence type="ECO:0000256" key="7">
    <source>
        <dbReference type="RuleBase" id="RU079119"/>
    </source>
</evidence>
<feature type="domain" description="Palmitoyltransferase DHHC" evidence="9">
    <location>
        <begin position="179"/>
        <end position="327"/>
    </location>
</feature>
<feature type="transmembrane region" description="Helical" evidence="7">
    <location>
        <begin position="221"/>
        <end position="247"/>
    </location>
</feature>
<evidence type="ECO:0000256" key="1">
    <source>
        <dbReference type="ARBA" id="ARBA00004141"/>
    </source>
</evidence>
<dbReference type="InParanoid" id="A0A7J8F9C8"/>
<keyword evidence="6 7" id="KW-0012">Acyltransferase</keyword>
<proteinExistence type="inferred from homology"/>
<evidence type="ECO:0000259" key="9">
    <source>
        <dbReference type="Pfam" id="PF01529"/>
    </source>
</evidence>
<evidence type="ECO:0000256" key="6">
    <source>
        <dbReference type="ARBA" id="ARBA00023315"/>
    </source>
</evidence>
<dbReference type="EC" id="2.3.1.225" evidence="7"/>
<organism evidence="10 11">
    <name type="scientific">Molossus molossus</name>
    <name type="common">Pallas' mastiff bat</name>
    <name type="synonym">Vespertilio molossus</name>
    <dbReference type="NCBI Taxonomy" id="27622"/>
    <lineage>
        <taxon>Eukaryota</taxon>
        <taxon>Metazoa</taxon>
        <taxon>Chordata</taxon>
        <taxon>Craniata</taxon>
        <taxon>Vertebrata</taxon>
        <taxon>Euteleostomi</taxon>
        <taxon>Mammalia</taxon>
        <taxon>Eutheria</taxon>
        <taxon>Laurasiatheria</taxon>
        <taxon>Chiroptera</taxon>
        <taxon>Yangochiroptera</taxon>
        <taxon>Molossidae</taxon>
        <taxon>Molossus</taxon>
    </lineage>
</organism>
<comment type="subcellular location">
    <subcellularLocation>
        <location evidence="1">Membrane</location>
        <topology evidence="1">Multi-pass membrane protein</topology>
    </subcellularLocation>
</comment>
<dbReference type="InterPro" id="IPR001594">
    <property type="entry name" value="Palmitoyltrfase_DHHC"/>
</dbReference>
<sequence length="353" mass="39785">MESSTQPGREHSASKCPRQQAGEPGPAPGRTPRSIWGSWGLQSLATVMCPKNPGTDCCGRSQRQVLPEPASSRSKHTLPSRLARVNGWSKPLNKYQAVAWATVLTLAFGMFGIFIPMLPSVWRSVAYGVTAGVLGLHAVCHLITTTVDPAEESVRQQHIYKEERPTFDRSQQERVIVDLYCALCGVTVSRSAKHCRACNKCIAGFDHHCRWLNTCIGSRNYWWFFATMCSAAAWFVVMGAIQLYVLIQYQMNPTILRMDPHYENTASDSTWLLFLPYFHLKVKTTVVGVIWLLILILIMSSLVMVGKLLVFHMYLLSKRMSTYDYLTRDRKQHSSGVTSRKKTGCFRIQISSE</sequence>
<dbReference type="GO" id="GO:0016020">
    <property type="term" value="C:membrane"/>
    <property type="evidence" value="ECO:0007669"/>
    <property type="project" value="UniProtKB-SubCell"/>
</dbReference>